<reference evidence="1" key="1">
    <citation type="journal article" date="2014" name="Front. Microbiol.">
        <title>High frequency of phylogenetically diverse reductive dehalogenase-homologous genes in deep subseafloor sedimentary metagenomes.</title>
        <authorList>
            <person name="Kawai M."/>
            <person name="Futagami T."/>
            <person name="Toyoda A."/>
            <person name="Takaki Y."/>
            <person name="Nishi S."/>
            <person name="Hori S."/>
            <person name="Arai W."/>
            <person name="Tsubouchi T."/>
            <person name="Morono Y."/>
            <person name="Uchiyama I."/>
            <person name="Ito T."/>
            <person name="Fujiyama A."/>
            <person name="Inagaki F."/>
            <person name="Takami H."/>
        </authorList>
    </citation>
    <scope>NUCLEOTIDE SEQUENCE</scope>
    <source>
        <strain evidence="1">Expedition CK06-06</strain>
    </source>
</reference>
<organism evidence="1">
    <name type="scientific">marine sediment metagenome</name>
    <dbReference type="NCBI Taxonomy" id="412755"/>
    <lineage>
        <taxon>unclassified sequences</taxon>
        <taxon>metagenomes</taxon>
        <taxon>ecological metagenomes</taxon>
    </lineage>
</organism>
<evidence type="ECO:0000313" key="1">
    <source>
        <dbReference type="EMBL" id="GAG31351.1"/>
    </source>
</evidence>
<dbReference type="AlphaFoldDB" id="X0Y391"/>
<proteinExistence type="predicted"/>
<sequence length="58" mass="6174">GASGTGDVFFIYGIDVGTSNQDVESQEIALTDIFYIQLDLVAATSITADVSLLPYGWD</sequence>
<gene>
    <name evidence="1" type="ORF">S01H1_70168</name>
</gene>
<feature type="non-terminal residue" evidence="1">
    <location>
        <position position="1"/>
    </location>
</feature>
<name>X0Y391_9ZZZZ</name>
<comment type="caution">
    <text evidence="1">The sequence shown here is derived from an EMBL/GenBank/DDBJ whole genome shotgun (WGS) entry which is preliminary data.</text>
</comment>
<accession>X0Y391</accession>
<protein>
    <submittedName>
        <fullName evidence="1">Uncharacterized protein</fullName>
    </submittedName>
</protein>
<dbReference type="EMBL" id="BARS01046639">
    <property type="protein sequence ID" value="GAG31351.1"/>
    <property type="molecule type" value="Genomic_DNA"/>
</dbReference>